<organism evidence="2 3">
    <name type="scientific">Purpureocillium lilacinum</name>
    <name type="common">Paecilomyces lilacinus</name>
    <dbReference type="NCBI Taxonomy" id="33203"/>
    <lineage>
        <taxon>Eukaryota</taxon>
        <taxon>Fungi</taxon>
        <taxon>Dikarya</taxon>
        <taxon>Ascomycota</taxon>
        <taxon>Pezizomycotina</taxon>
        <taxon>Sordariomycetes</taxon>
        <taxon>Hypocreomycetidae</taxon>
        <taxon>Hypocreales</taxon>
        <taxon>Ophiocordycipitaceae</taxon>
        <taxon>Purpureocillium</taxon>
    </lineage>
</organism>
<evidence type="ECO:0000256" key="1">
    <source>
        <dbReference type="SAM" id="MobiDB-lite"/>
    </source>
</evidence>
<feature type="region of interest" description="Disordered" evidence="1">
    <location>
        <begin position="1"/>
        <end position="44"/>
    </location>
</feature>
<feature type="compositionally biased region" description="Polar residues" evidence="1">
    <location>
        <begin position="1"/>
        <end position="11"/>
    </location>
</feature>
<proteinExistence type="predicted"/>
<name>A0ABR0BGD4_PURLI</name>
<protein>
    <submittedName>
        <fullName evidence="2">Uncharacterized protein</fullName>
    </submittedName>
</protein>
<feature type="compositionally biased region" description="Low complexity" evidence="1">
    <location>
        <begin position="32"/>
        <end position="44"/>
    </location>
</feature>
<dbReference type="Proteomes" id="UP001287286">
    <property type="component" value="Unassembled WGS sequence"/>
</dbReference>
<feature type="compositionally biased region" description="Low complexity" evidence="1">
    <location>
        <begin position="12"/>
        <end position="21"/>
    </location>
</feature>
<evidence type="ECO:0000313" key="3">
    <source>
        <dbReference type="Proteomes" id="UP001287286"/>
    </source>
</evidence>
<comment type="caution">
    <text evidence="2">The sequence shown here is derived from an EMBL/GenBank/DDBJ whole genome shotgun (WGS) entry which is preliminary data.</text>
</comment>
<evidence type="ECO:0000313" key="2">
    <source>
        <dbReference type="EMBL" id="KAK4075268.1"/>
    </source>
</evidence>
<gene>
    <name evidence="2" type="ORF">Purlil1_12698</name>
</gene>
<keyword evidence="3" id="KW-1185">Reference proteome</keyword>
<reference evidence="2 3" key="1">
    <citation type="journal article" date="2024" name="Microbiol. Resour. Announc.">
        <title>Genome annotations for the ascomycete fungi Trichoderma harzianum, Trichoderma aggressivum, and Purpureocillium lilacinum.</title>
        <authorList>
            <person name="Beijen E.P.W."/>
            <person name="Ohm R.A."/>
        </authorList>
    </citation>
    <scope>NUCLEOTIDE SEQUENCE [LARGE SCALE GENOMIC DNA]</scope>
    <source>
        <strain evidence="2 3">CBS 150709</strain>
    </source>
</reference>
<accession>A0ABR0BGD4</accession>
<dbReference type="EMBL" id="JAWRVI010000123">
    <property type="protein sequence ID" value="KAK4075268.1"/>
    <property type="molecule type" value="Genomic_DNA"/>
</dbReference>
<sequence length="308" mass="33065">MASRPTNQRVESSSSSSSSVSWISDPGVATEVPSSRSSRPSVRVTAPQPEAFVEYLRCMRCARSVDMMSTDDASAAGMVRIGLNLYYCNWTTLLAGRTPAAAVWTTMAREPPAAAATTAKLAMRVLSEMSRFAASCRVPESAGGDLGLSPWTCAPSHVDILTSAGRTVTKRWQLVDWPGQGRQASKQRRLVPSVEVVVGVNVFSAFDKTTRTRERTAWKFCRGSDTFDTLPLRGPDTPVAAIIPLSGRLENLSSSGNVEASLGSMEQYIVRICAVSMLSRGIVGRSVLCIDVSATAVACSRSRKFNTA</sequence>